<sequence>MAWHQNHHEAAQARGKHWCPLGKHKVKIESCQDAGGTLCVNCHDCLARRQEVRRAAAAAVDTTTCDNDPEQAGIQDNDGSVAYGGQGHEVGGPLPVIIEGNGNNRPEDPALSARETHLLKNFDNTLQKVKISTCKVCHEEGFDITLIENRCSTCR</sequence>
<reference evidence="1 2" key="1">
    <citation type="journal article" date="2019" name="Nat. Ecol. Evol.">
        <title>Megaphylogeny resolves global patterns of mushroom evolution.</title>
        <authorList>
            <person name="Varga T."/>
            <person name="Krizsan K."/>
            <person name="Foldi C."/>
            <person name="Dima B."/>
            <person name="Sanchez-Garcia M."/>
            <person name="Sanchez-Ramirez S."/>
            <person name="Szollosi G.J."/>
            <person name="Szarkandi J.G."/>
            <person name="Papp V."/>
            <person name="Albert L."/>
            <person name="Andreopoulos W."/>
            <person name="Angelini C."/>
            <person name="Antonin V."/>
            <person name="Barry K.W."/>
            <person name="Bougher N.L."/>
            <person name="Buchanan P."/>
            <person name="Buyck B."/>
            <person name="Bense V."/>
            <person name="Catcheside P."/>
            <person name="Chovatia M."/>
            <person name="Cooper J."/>
            <person name="Damon W."/>
            <person name="Desjardin D."/>
            <person name="Finy P."/>
            <person name="Geml J."/>
            <person name="Haridas S."/>
            <person name="Hughes K."/>
            <person name="Justo A."/>
            <person name="Karasinski D."/>
            <person name="Kautmanova I."/>
            <person name="Kiss B."/>
            <person name="Kocsube S."/>
            <person name="Kotiranta H."/>
            <person name="LaButti K.M."/>
            <person name="Lechner B.E."/>
            <person name="Liimatainen K."/>
            <person name="Lipzen A."/>
            <person name="Lukacs Z."/>
            <person name="Mihaltcheva S."/>
            <person name="Morgado L.N."/>
            <person name="Niskanen T."/>
            <person name="Noordeloos M.E."/>
            <person name="Ohm R.A."/>
            <person name="Ortiz-Santana B."/>
            <person name="Ovrebo C."/>
            <person name="Racz N."/>
            <person name="Riley R."/>
            <person name="Savchenko A."/>
            <person name="Shiryaev A."/>
            <person name="Soop K."/>
            <person name="Spirin V."/>
            <person name="Szebenyi C."/>
            <person name="Tomsovsky M."/>
            <person name="Tulloss R.E."/>
            <person name="Uehling J."/>
            <person name="Grigoriev I.V."/>
            <person name="Vagvolgyi C."/>
            <person name="Papp T."/>
            <person name="Martin F.M."/>
            <person name="Miettinen O."/>
            <person name="Hibbett D.S."/>
            <person name="Nagy L.G."/>
        </authorList>
    </citation>
    <scope>NUCLEOTIDE SEQUENCE [LARGE SCALE GENOMIC DNA]</scope>
    <source>
        <strain evidence="1 2">FP101781</strain>
    </source>
</reference>
<accession>A0A4Y7TKK4</accession>
<proteinExistence type="predicted"/>
<keyword evidence="2" id="KW-1185">Reference proteome</keyword>
<comment type="caution">
    <text evidence="1">The sequence shown here is derived from an EMBL/GenBank/DDBJ whole genome shotgun (WGS) entry which is preliminary data.</text>
</comment>
<evidence type="ECO:0000313" key="1">
    <source>
        <dbReference type="EMBL" id="TEB34717.1"/>
    </source>
</evidence>
<protein>
    <submittedName>
        <fullName evidence="1">Uncharacterized protein</fullName>
    </submittedName>
</protein>
<dbReference type="Proteomes" id="UP000298030">
    <property type="component" value="Unassembled WGS sequence"/>
</dbReference>
<dbReference type="AlphaFoldDB" id="A0A4Y7TKK4"/>
<dbReference type="OrthoDB" id="432234at2759"/>
<organism evidence="1 2">
    <name type="scientific">Coprinellus micaceus</name>
    <name type="common">Glistening ink-cap mushroom</name>
    <name type="synonym">Coprinus micaceus</name>
    <dbReference type="NCBI Taxonomy" id="71717"/>
    <lineage>
        <taxon>Eukaryota</taxon>
        <taxon>Fungi</taxon>
        <taxon>Dikarya</taxon>
        <taxon>Basidiomycota</taxon>
        <taxon>Agaricomycotina</taxon>
        <taxon>Agaricomycetes</taxon>
        <taxon>Agaricomycetidae</taxon>
        <taxon>Agaricales</taxon>
        <taxon>Agaricineae</taxon>
        <taxon>Psathyrellaceae</taxon>
        <taxon>Coprinellus</taxon>
    </lineage>
</organism>
<dbReference type="EMBL" id="QPFP01000009">
    <property type="protein sequence ID" value="TEB34717.1"/>
    <property type="molecule type" value="Genomic_DNA"/>
</dbReference>
<evidence type="ECO:0000313" key="2">
    <source>
        <dbReference type="Proteomes" id="UP000298030"/>
    </source>
</evidence>
<name>A0A4Y7TKK4_COPMI</name>
<gene>
    <name evidence="1" type="ORF">FA13DRAFT_1919522</name>
</gene>